<comment type="caution">
    <text evidence="1">The sequence shown here is derived from an EMBL/GenBank/DDBJ whole genome shotgun (WGS) entry which is preliminary data.</text>
</comment>
<gene>
    <name evidence="1" type="ORF">RPERSI_LOCUS7474</name>
</gene>
<dbReference type="EMBL" id="CAJVQC010012678">
    <property type="protein sequence ID" value="CAG8640846.1"/>
    <property type="molecule type" value="Genomic_DNA"/>
</dbReference>
<dbReference type="Proteomes" id="UP000789920">
    <property type="component" value="Unassembled WGS sequence"/>
</dbReference>
<evidence type="ECO:0000313" key="1">
    <source>
        <dbReference type="EMBL" id="CAG8640846.1"/>
    </source>
</evidence>
<evidence type="ECO:0000313" key="2">
    <source>
        <dbReference type="Proteomes" id="UP000789920"/>
    </source>
</evidence>
<accession>A0ACA9NBG1</accession>
<proteinExistence type="predicted"/>
<feature type="non-terminal residue" evidence="1">
    <location>
        <position position="1"/>
    </location>
</feature>
<protein>
    <submittedName>
        <fullName evidence="1">13680_t:CDS:1</fullName>
    </submittedName>
</protein>
<reference evidence="1" key="1">
    <citation type="submission" date="2021-06" db="EMBL/GenBank/DDBJ databases">
        <authorList>
            <person name="Kallberg Y."/>
            <person name="Tangrot J."/>
            <person name="Rosling A."/>
        </authorList>
    </citation>
    <scope>NUCLEOTIDE SEQUENCE</scope>
    <source>
        <strain evidence="1">MA461A</strain>
    </source>
</reference>
<sequence length="294" mass="34087">SDINNNSFEDEVGFIDQIDYTNEMDYKDMVDLENNKPEQQEIEEEQVTNTTQVKKATSKKQKHNVNNSQSETEASTSTLTKKPSIVQKNLPKRKKGGSQVRSWVWKYFDRLISLPDKAVREKCKVVKNRKKCEHMIDTEDEWFLLADLTKVLKQFYDVTNLLGGTIMTIKQSLSTNIVEDEVVDYICLSDAFDYDPDLQDDEKNYDQIIAKEKTNKKNLKINNPQALLATILDPYNKRMDKATATNRFKAKSLLITEYELLKSDELKTDIQNNSKENEKNKLLHAIYSSNPQRV</sequence>
<keyword evidence="2" id="KW-1185">Reference proteome</keyword>
<name>A0ACA9NBG1_9GLOM</name>
<organism evidence="1 2">
    <name type="scientific">Racocetra persica</name>
    <dbReference type="NCBI Taxonomy" id="160502"/>
    <lineage>
        <taxon>Eukaryota</taxon>
        <taxon>Fungi</taxon>
        <taxon>Fungi incertae sedis</taxon>
        <taxon>Mucoromycota</taxon>
        <taxon>Glomeromycotina</taxon>
        <taxon>Glomeromycetes</taxon>
        <taxon>Diversisporales</taxon>
        <taxon>Gigasporaceae</taxon>
        <taxon>Racocetra</taxon>
    </lineage>
</organism>